<sequence>MRTIDPELWSKKVKGRKLELAQPLRFRPGEAGLKARIRGYSYSDAMGEFRRNCSVAAFRNLESQDTGKCERYYWRILLAIFILGAFLVMIFSVVRFMMIQSLQISHTSSQYSLQRMHFPAVALCSYNIISNRGLDILTKELKERDEYRRYSHEDLRNGLLQFGRLQTMALLSPALPIQEQQVGPSLRRLTSQYGFPDYNVSLLMLQVLIFDGMEYPLLEGGGVRVQRTQPNAVVFFKLRTRTQLASSSLSIFPEFLPSYSWCLMECRRRAIEDLCGCLHLPEESVNALFCPDCQPDCARTTHTVVSNRVPFNHLRKMLRDSFT</sequence>
<accession>A0ACC0JN04</accession>
<comment type="caution">
    <text evidence="1">The sequence shown here is derived from an EMBL/GenBank/DDBJ whole genome shotgun (WGS) entry which is preliminary data.</text>
</comment>
<dbReference type="Proteomes" id="UP001064048">
    <property type="component" value="Chromosome 11"/>
</dbReference>
<evidence type="ECO:0000313" key="2">
    <source>
        <dbReference type="Proteomes" id="UP001064048"/>
    </source>
</evidence>
<gene>
    <name evidence="1" type="ORF">MSG28_007219</name>
</gene>
<reference evidence="1 2" key="1">
    <citation type="journal article" date="2022" name="Genome Biol. Evol.">
        <title>The Spruce Budworm Genome: Reconstructing the Evolutionary History of Antifreeze Proteins.</title>
        <authorList>
            <person name="Beliveau C."/>
            <person name="Gagne P."/>
            <person name="Picq S."/>
            <person name="Vernygora O."/>
            <person name="Keeling C.I."/>
            <person name="Pinkney K."/>
            <person name="Doucet D."/>
            <person name="Wen F."/>
            <person name="Johnston J.S."/>
            <person name="Maaroufi H."/>
            <person name="Boyle B."/>
            <person name="Laroche J."/>
            <person name="Dewar K."/>
            <person name="Juretic N."/>
            <person name="Blackburn G."/>
            <person name="Nisole A."/>
            <person name="Brunet B."/>
            <person name="Brandao M."/>
            <person name="Lumley L."/>
            <person name="Duan J."/>
            <person name="Quan G."/>
            <person name="Lucarotti C.J."/>
            <person name="Roe A.D."/>
            <person name="Sperling F.A.H."/>
            <person name="Levesque R.C."/>
            <person name="Cusson M."/>
        </authorList>
    </citation>
    <scope>NUCLEOTIDE SEQUENCE [LARGE SCALE GENOMIC DNA]</scope>
    <source>
        <strain evidence="1">Glfc:IPQL:Cfum</strain>
    </source>
</reference>
<protein>
    <submittedName>
        <fullName evidence="1">Uncharacterized protein</fullName>
    </submittedName>
</protein>
<name>A0ACC0JN04_CHOFU</name>
<dbReference type="EMBL" id="CM046111">
    <property type="protein sequence ID" value="KAI8425474.1"/>
    <property type="molecule type" value="Genomic_DNA"/>
</dbReference>
<proteinExistence type="predicted"/>
<evidence type="ECO:0000313" key="1">
    <source>
        <dbReference type="EMBL" id="KAI8425474.1"/>
    </source>
</evidence>
<organism evidence="1 2">
    <name type="scientific">Choristoneura fumiferana</name>
    <name type="common">Spruce budworm moth</name>
    <name type="synonym">Archips fumiferana</name>
    <dbReference type="NCBI Taxonomy" id="7141"/>
    <lineage>
        <taxon>Eukaryota</taxon>
        <taxon>Metazoa</taxon>
        <taxon>Ecdysozoa</taxon>
        <taxon>Arthropoda</taxon>
        <taxon>Hexapoda</taxon>
        <taxon>Insecta</taxon>
        <taxon>Pterygota</taxon>
        <taxon>Neoptera</taxon>
        <taxon>Endopterygota</taxon>
        <taxon>Lepidoptera</taxon>
        <taxon>Glossata</taxon>
        <taxon>Ditrysia</taxon>
        <taxon>Tortricoidea</taxon>
        <taxon>Tortricidae</taxon>
        <taxon>Tortricinae</taxon>
        <taxon>Choristoneura</taxon>
    </lineage>
</organism>
<keyword evidence="2" id="KW-1185">Reference proteome</keyword>